<evidence type="ECO:0000259" key="1">
    <source>
        <dbReference type="PROSITE" id="PS50943"/>
    </source>
</evidence>
<evidence type="ECO:0000313" key="2">
    <source>
        <dbReference type="EMBL" id="MBW8485775.1"/>
    </source>
</evidence>
<dbReference type="PROSITE" id="PS50943">
    <property type="entry name" value="HTH_CROC1"/>
    <property type="match status" value="1"/>
</dbReference>
<dbReference type="Pfam" id="PF19054">
    <property type="entry name" value="DUF5753"/>
    <property type="match status" value="1"/>
</dbReference>
<dbReference type="CDD" id="cd00093">
    <property type="entry name" value="HTH_XRE"/>
    <property type="match status" value="1"/>
</dbReference>
<dbReference type="SMART" id="SM00530">
    <property type="entry name" value="HTH_XRE"/>
    <property type="match status" value="1"/>
</dbReference>
<dbReference type="SUPFAM" id="SSF47413">
    <property type="entry name" value="lambda repressor-like DNA-binding domains"/>
    <property type="match status" value="1"/>
</dbReference>
<dbReference type="InterPro" id="IPR010982">
    <property type="entry name" value="Lambda_DNA-bd_dom_sf"/>
</dbReference>
<protein>
    <submittedName>
        <fullName evidence="2">Helix-turn-helix transcriptional regulator</fullName>
    </submittedName>
</protein>
<dbReference type="InterPro" id="IPR001387">
    <property type="entry name" value="Cro/C1-type_HTH"/>
</dbReference>
<dbReference type="Gene3D" id="1.10.260.40">
    <property type="entry name" value="lambda repressor-like DNA-binding domains"/>
    <property type="match status" value="1"/>
</dbReference>
<accession>A0ABS7G0P2</accession>
<keyword evidence="3" id="KW-1185">Reference proteome</keyword>
<dbReference type="InterPro" id="IPR043917">
    <property type="entry name" value="DUF5753"/>
</dbReference>
<comment type="caution">
    <text evidence="2">The sequence shown here is derived from an EMBL/GenBank/DDBJ whole genome shotgun (WGS) entry which is preliminary data.</text>
</comment>
<organism evidence="2 3">
    <name type="scientific">Actinomadura parmotrematis</name>
    <dbReference type="NCBI Taxonomy" id="2864039"/>
    <lineage>
        <taxon>Bacteria</taxon>
        <taxon>Bacillati</taxon>
        <taxon>Actinomycetota</taxon>
        <taxon>Actinomycetes</taxon>
        <taxon>Streptosporangiales</taxon>
        <taxon>Thermomonosporaceae</taxon>
        <taxon>Actinomadura</taxon>
    </lineage>
</organism>
<dbReference type="EMBL" id="JAIBOA010000018">
    <property type="protein sequence ID" value="MBW8485775.1"/>
    <property type="molecule type" value="Genomic_DNA"/>
</dbReference>
<gene>
    <name evidence="2" type="ORF">K1Y72_25570</name>
</gene>
<sequence>MPTAETLDPDHSRWHWLAVDLRVWRLERNLSQADVARILKIDTSTVSNYESARAKIPKHHTETLDERWRTRGHFTRLRRLAENSHNPDWGRQHAEYEDSSSLIRTFESSTVPGLLQTEEYARSCFTAAGVEDVDHAWARRAARQQLLSRADSPKVSAILDQAVISRTAGGARIMKVQLARLVEFSLSPMGLLRVVPWSAGAYIGQDGSFKIMHRARSNDAVVYIEAQEGGRLINDPTKIREFDVRWERVSSCALSLSTSRQLIIDTMESLNE</sequence>
<dbReference type="Pfam" id="PF13560">
    <property type="entry name" value="HTH_31"/>
    <property type="match status" value="1"/>
</dbReference>
<name>A0ABS7G0P2_9ACTN</name>
<dbReference type="RefSeq" id="WP_220169012.1">
    <property type="nucleotide sequence ID" value="NZ_JAIBOA010000018.1"/>
</dbReference>
<reference evidence="2 3" key="1">
    <citation type="submission" date="2021-07" db="EMBL/GenBank/DDBJ databases">
        <title>Actinomadura sp. PM05-2 isolated from lichen.</title>
        <authorList>
            <person name="Somphong A."/>
            <person name="Phongsopitanun W."/>
            <person name="Tanasupawat S."/>
            <person name="Peongsungnone V."/>
        </authorList>
    </citation>
    <scope>NUCLEOTIDE SEQUENCE [LARGE SCALE GENOMIC DNA]</scope>
    <source>
        <strain evidence="2 3">PM05-2</strain>
    </source>
</reference>
<dbReference type="Proteomes" id="UP000774570">
    <property type="component" value="Unassembled WGS sequence"/>
</dbReference>
<evidence type="ECO:0000313" key="3">
    <source>
        <dbReference type="Proteomes" id="UP000774570"/>
    </source>
</evidence>
<proteinExistence type="predicted"/>
<feature type="domain" description="HTH cro/C1-type" evidence="1">
    <location>
        <begin position="21"/>
        <end position="58"/>
    </location>
</feature>